<proteinExistence type="predicted"/>
<name>A0A448WRS5_9PLAT</name>
<dbReference type="AlphaFoldDB" id="A0A448WRS5"/>
<protein>
    <submittedName>
        <fullName evidence="2">Uncharacterized protein</fullName>
    </submittedName>
</protein>
<sequence length="90" mass="9960">MDDTTEASSSLALEKKTAFCSPKLSQNDDGSEAASVDVYPGPGGGRLWSHNEEPDEREPVEPEEEMREMILSNCPLDLRLSSNKRLETSF</sequence>
<evidence type="ECO:0000313" key="3">
    <source>
        <dbReference type="Proteomes" id="UP000784294"/>
    </source>
</evidence>
<feature type="compositionally biased region" description="Polar residues" evidence="1">
    <location>
        <begin position="1"/>
        <end position="11"/>
    </location>
</feature>
<comment type="caution">
    <text evidence="2">The sequence shown here is derived from an EMBL/GenBank/DDBJ whole genome shotgun (WGS) entry which is preliminary data.</text>
</comment>
<organism evidence="2 3">
    <name type="scientific">Protopolystoma xenopodis</name>
    <dbReference type="NCBI Taxonomy" id="117903"/>
    <lineage>
        <taxon>Eukaryota</taxon>
        <taxon>Metazoa</taxon>
        <taxon>Spiralia</taxon>
        <taxon>Lophotrochozoa</taxon>
        <taxon>Platyhelminthes</taxon>
        <taxon>Monogenea</taxon>
        <taxon>Polyopisthocotylea</taxon>
        <taxon>Polystomatidea</taxon>
        <taxon>Polystomatidae</taxon>
        <taxon>Protopolystoma</taxon>
    </lineage>
</organism>
<feature type="region of interest" description="Disordered" evidence="1">
    <location>
        <begin position="1"/>
        <end position="63"/>
    </location>
</feature>
<dbReference type="Proteomes" id="UP000784294">
    <property type="component" value="Unassembled WGS sequence"/>
</dbReference>
<keyword evidence="3" id="KW-1185">Reference proteome</keyword>
<evidence type="ECO:0000313" key="2">
    <source>
        <dbReference type="EMBL" id="VEL18603.1"/>
    </source>
</evidence>
<feature type="compositionally biased region" description="Basic and acidic residues" evidence="1">
    <location>
        <begin position="49"/>
        <end position="60"/>
    </location>
</feature>
<dbReference type="EMBL" id="CAAALY010037729">
    <property type="protein sequence ID" value="VEL18603.1"/>
    <property type="molecule type" value="Genomic_DNA"/>
</dbReference>
<gene>
    <name evidence="2" type="ORF">PXEA_LOCUS12043</name>
</gene>
<accession>A0A448WRS5</accession>
<evidence type="ECO:0000256" key="1">
    <source>
        <dbReference type="SAM" id="MobiDB-lite"/>
    </source>
</evidence>
<reference evidence="2" key="1">
    <citation type="submission" date="2018-11" db="EMBL/GenBank/DDBJ databases">
        <authorList>
            <consortium name="Pathogen Informatics"/>
        </authorList>
    </citation>
    <scope>NUCLEOTIDE SEQUENCE</scope>
</reference>